<dbReference type="Proteomes" id="UP000618579">
    <property type="component" value="Unassembled WGS sequence"/>
</dbReference>
<organism evidence="2 3">
    <name type="scientific">Paenibacillus planticolens</name>
    <dbReference type="NCBI Taxonomy" id="2654976"/>
    <lineage>
        <taxon>Bacteria</taxon>
        <taxon>Bacillati</taxon>
        <taxon>Bacillota</taxon>
        <taxon>Bacilli</taxon>
        <taxon>Bacillales</taxon>
        <taxon>Paenibacillaceae</taxon>
        <taxon>Paenibacillus</taxon>
    </lineage>
</organism>
<feature type="compositionally biased region" description="Polar residues" evidence="1">
    <location>
        <begin position="20"/>
        <end position="31"/>
    </location>
</feature>
<comment type="caution">
    <text evidence="2">The sequence shown here is derived from an EMBL/GenBank/DDBJ whole genome shotgun (WGS) entry which is preliminary data.</text>
</comment>
<dbReference type="RefSeq" id="WP_171686658.1">
    <property type="nucleotide sequence ID" value="NZ_WHNZ01000071.1"/>
</dbReference>
<feature type="region of interest" description="Disordered" evidence="1">
    <location>
        <begin position="1"/>
        <end position="70"/>
    </location>
</feature>
<keyword evidence="3" id="KW-1185">Reference proteome</keyword>
<name>A0ABX1ZXY9_9BACL</name>
<reference evidence="2 3" key="1">
    <citation type="submission" date="2019-10" db="EMBL/GenBank/DDBJ databases">
        <title>Description of Paenibacillus pedi sp. nov.</title>
        <authorList>
            <person name="Carlier A."/>
            <person name="Qi S."/>
        </authorList>
    </citation>
    <scope>NUCLEOTIDE SEQUENCE [LARGE SCALE GENOMIC DNA]</scope>
    <source>
        <strain evidence="2 3">LMG 31457</strain>
    </source>
</reference>
<accession>A0ABX1ZXY9</accession>
<proteinExistence type="predicted"/>
<gene>
    <name evidence="2" type="ORF">GC097_28030</name>
</gene>
<sequence length="70" mass="7895">MNKHLSENSQHGREKKGHASKQSDANRSSIVSLFPERRGKTSDIDAAPKRKECGWTKMSKDLNHATHLPQ</sequence>
<evidence type="ECO:0000313" key="2">
    <source>
        <dbReference type="EMBL" id="NOV03847.1"/>
    </source>
</evidence>
<protein>
    <submittedName>
        <fullName evidence="2">Uncharacterized protein</fullName>
    </submittedName>
</protein>
<evidence type="ECO:0000256" key="1">
    <source>
        <dbReference type="SAM" id="MobiDB-lite"/>
    </source>
</evidence>
<dbReference type="EMBL" id="WHNZ01000071">
    <property type="protein sequence ID" value="NOV03847.1"/>
    <property type="molecule type" value="Genomic_DNA"/>
</dbReference>
<evidence type="ECO:0000313" key="3">
    <source>
        <dbReference type="Proteomes" id="UP000618579"/>
    </source>
</evidence>
<feature type="compositionally biased region" description="Basic and acidic residues" evidence="1">
    <location>
        <begin position="1"/>
        <end position="12"/>
    </location>
</feature>
<feature type="compositionally biased region" description="Basic and acidic residues" evidence="1">
    <location>
        <begin position="35"/>
        <end position="64"/>
    </location>
</feature>